<dbReference type="PANTHER" id="PTHR12482:SF62">
    <property type="entry name" value="LIPASE ROG1-RELATED"/>
    <property type="match status" value="1"/>
</dbReference>
<keyword evidence="3" id="KW-1185">Reference proteome</keyword>
<evidence type="ECO:0000313" key="3">
    <source>
        <dbReference type="Proteomes" id="UP000031512"/>
    </source>
</evidence>
<dbReference type="KEGG" id="beq:BEWA_014630"/>
<dbReference type="VEuPathDB" id="PiroplasmaDB:BEWA_014630"/>
<dbReference type="eggNOG" id="ENOG502RQMX">
    <property type="taxonomic scope" value="Eukaryota"/>
</dbReference>
<comment type="caution">
    <text evidence="2">The sequence shown here is derived from an EMBL/GenBank/DDBJ whole genome shotgun (WGS) entry which is preliminary data.</text>
</comment>
<dbReference type="PANTHER" id="PTHR12482">
    <property type="entry name" value="LIPASE ROG1-RELATED-RELATED"/>
    <property type="match status" value="1"/>
</dbReference>
<dbReference type="Pfam" id="PF05057">
    <property type="entry name" value="DUF676"/>
    <property type="match status" value="1"/>
</dbReference>
<dbReference type="RefSeq" id="XP_004832356.1">
    <property type="nucleotide sequence ID" value="XM_004832299.1"/>
</dbReference>
<dbReference type="EMBL" id="ACOU01000004">
    <property type="protein sequence ID" value="EKX72904.1"/>
    <property type="molecule type" value="Genomic_DNA"/>
</dbReference>
<proteinExistence type="predicted"/>
<accession>L1LCA0</accession>
<organism evidence="2 3">
    <name type="scientific">Theileria equi strain WA</name>
    <dbReference type="NCBI Taxonomy" id="1537102"/>
    <lineage>
        <taxon>Eukaryota</taxon>
        <taxon>Sar</taxon>
        <taxon>Alveolata</taxon>
        <taxon>Apicomplexa</taxon>
        <taxon>Aconoidasida</taxon>
        <taxon>Piroplasmida</taxon>
        <taxon>Theileriidae</taxon>
        <taxon>Theileria</taxon>
    </lineage>
</organism>
<sequence length="545" mass="62342">MASDREERRMDFCYNCKVHVRSQSCFANEDDAAVEQEDGSNSEPRKSSREAPILNYKKVVALANTFSSKVAEVMNFWGYYGPKGEAFYENVGNYCLTILPDHMSRCRRCHCIFSNKIKCRCAECSGDTTPSHYLIVMHGVLSSPIDMIHVVKTIMERYPKLFIYLPSCVAGKSLLGLNYVLKILSQELRILFSKIPKTVHMSMLGHSFGGVLLRYWHMFYVKGSLHELETPRCYDHVAQISAEDEMFTDAKSGEEFFDVSEADFGGIEVTWKNFITLATPHAGIYENSLGFRKFVSLIGSQTVSELENETVDLLYLLGEYGINSIGKFENVCIYGNISGDYMVAPRTSIILPYWAYPEKVVSFFAKVTEKEPGIPQNVNEMYAEYKANDKEKPCKKSKFGTKEECIEHFINKFYHITAKRINNTKHLSYLQRCTAWDSHENLDNVNILECLKVFSKKDLDNITSVITIIVMNASEDHLNNMDGSDKLLYTEIILSLLYKLGTSRFAVYIPTFHIPHKSIVSNIETPMQNYYTEQILKHVTDNFII</sequence>
<dbReference type="InterPro" id="IPR007751">
    <property type="entry name" value="DUF676_lipase-like"/>
</dbReference>
<dbReference type="Proteomes" id="UP000031512">
    <property type="component" value="Unassembled WGS sequence"/>
</dbReference>
<dbReference type="GeneID" id="15804539"/>
<name>L1LCA0_THEEQ</name>
<dbReference type="OrthoDB" id="273452at2759"/>
<gene>
    <name evidence="2" type="ORF">BEWA_014630</name>
</gene>
<evidence type="ECO:0000259" key="1">
    <source>
        <dbReference type="Pfam" id="PF05057"/>
    </source>
</evidence>
<dbReference type="Gene3D" id="3.40.50.1820">
    <property type="entry name" value="alpha/beta hydrolase"/>
    <property type="match status" value="1"/>
</dbReference>
<reference evidence="2 3" key="1">
    <citation type="journal article" date="2012" name="BMC Genomics">
        <title>Comparative genomic analysis and phylogenetic position of Theileria equi.</title>
        <authorList>
            <person name="Kappmeyer L.S."/>
            <person name="Thiagarajan M."/>
            <person name="Herndon D.R."/>
            <person name="Ramsay J.D."/>
            <person name="Caler E."/>
            <person name="Djikeng A."/>
            <person name="Gillespie J.J."/>
            <person name="Lau A.O."/>
            <person name="Roalson E.H."/>
            <person name="Silva J.C."/>
            <person name="Silva M.G."/>
            <person name="Suarez C.E."/>
            <person name="Ueti M.W."/>
            <person name="Nene V.M."/>
            <person name="Mealey R.H."/>
            <person name="Knowles D.P."/>
            <person name="Brayton K.A."/>
        </authorList>
    </citation>
    <scope>NUCLEOTIDE SEQUENCE [LARGE SCALE GENOMIC DNA]</scope>
    <source>
        <strain evidence="2 3">WA</strain>
    </source>
</reference>
<protein>
    <recommendedName>
        <fullName evidence="1">DUF676 domain-containing protein</fullName>
    </recommendedName>
</protein>
<dbReference type="InterPro" id="IPR044294">
    <property type="entry name" value="Lipase-like"/>
</dbReference>
<feature type="domain" description="DUF676" evidence="1">
    <location>
        <begin position="130"/>
        <end position="347"/>
    </location>
</feature>
<dbReference type="InterPro" id="IPR029058">
    <property type="entry name" value="AB_hydrolase_fold"/>
</dbReference>
<dbReference type="SUPFAM" id="SSF53474">
    <property type="entry name" value="alpha/beta-Hydrolases"/>
    <property type="match status" value="1"/>
</dbReference>
<dbReference type="AlphaFoldDB" id="L1LCA0"/>
<evidence type="ECO:0000313" key="2">
    <source>
        <dbReference type="EMBL" id="EKX72904.1"/>
    </source>
</evidence>